<evidence type="ECO:0000313" key="1">
    <source>
        <dbReference type="EMBL" id="ETL82420.1"/>
    </source>
</evidence>
<reference evidence="1" key="1">
    <citation type="submission" date="2013-11" db="EMBL/GenBank/DDBJ databases">
        <title>The Genome Sequence of Phytophthora parasitica CHvinca01.</title>
        <authorList>
            <consortium name="The Broad Institute Genomics Platform"/>
            <person name="Russ C."/>
            <person name="Tyler B."/>
            <person name="Panabieres F."/>
            <person name="Shan W."/>
            <person name="Tripathy S."/>
            <person name="Grunwald N."/>
            <person name="Machado M."/>
            <person name="Johnson C.S."/>
            <person name="Arredondo F."/>
            <person name="Hong C."/>
            <person name="Coffey M."/>
            <person name="Young S.K."/>
            <person name="Zeng Q."/>
            <person name="Gargeya S."/>
            <person name="Fitzgerald M."/>
            <person name="Abouelleil A."/>
            <person name="Alvarado L."/>
            <person name="Chapman S.B."/>
            <person name="Gainer-Dewar J."/>
            <person name="Goldberg J."/>
            <person name="Griggs A."/>
            <person name="Gujja S."/>
            <person name="Hansen M."/>
            <person name="Howarth C."/>
            <person name="Imamovic A."/>
            <person name="Ireland A."/>
            <person name="Larimer J."/>
            <person name="McCowan C."/>
            <person name="Murphy C."/>
            <person name="Pearson M."/>
            <person name="Poon T.W."/>
            <person name="Priest M."/>
            <person name="Roberts A."/>
            <person name="Saif S."/>
            <person name="Shea T."/>
            <person name="Sykes S."/>
            <person name="Wortman J."/>
            <person name="Nusbaum C."/>
            <person name="Birren B."/>
        </authorList>
    </citation>
    <scope>NUCLEOTIDE SEQUENCE [LARGE SCALE GENOMIC DNA]</scope>
    <source>
        <strain evidence="1">CHvinca01</strain>
    </source>
</reference>
<organism evidence="1">
    <name type="scientific">Phytophthora nicotianae</name>
    <name type="common">Potato buckeye rot agent</name>
    <name type="synonym">Phytophthora parasitica</name>
    <dbReference type="NCBI Taxonomy" id="4792"/>
    <lineage>
        <taxon>Eukaryota</taxon>
        <taxon>Sar</taxon>
        <taxon>Stramenopiles</taxon>
        <taxon>Oomycota</taxon>
        <taxon>Peronosporomycetes</taxon>
        <taxon>Peronosporales</taxon>
        <taxon>Peronosporaceae</taxon>
        <taxon>Phytophthora</taxon>
    </lineage>
</organism>
<accession>W2KDD8</accession>
<dbReference type="Proteomes" id="UP000054423">
    <property type="component" value="Unassembled WGS sequence"/>
</dbReference>
<protein>
    <submittedName>
        <fullName evidence="1">Uncharacterized protein</fullName>
    </submittedName>
</protein>
<dbReference type="AlphaFoldDB" id="W2KDD8"/>
<dbReference type="EMBL" id="KI682234">
    <property type="protein sequence ID" value="ETL82420.1"/>
    <property type="molecule type" value="Genomic_DNA"/>
</dbReference>
<proteinExistence type="predicted"/>
<gene>
    <name evidence="1" type="ORF">L917_17408</name>
</gene>
<sequence>MSESFSGDHLADCPTYSSTNLTYWKLNMPI</sequence>
<name>W2KDD8_PHYNI</name>